<keyword evidence="2" id="KW-1185">Reference proteome</keyword>
<comment type="caution">
    <text evidence="1">The sequence shown here is derived from an EMBL/GenBank/DDBJ whole genome shotgun (WGS) entry which is preliminary data.</text>
</comment>
<evidence type="ECO:0000313" key="1">
    <source>
        <dbReference type="EMBL" id="MBG6289486.1"/>
    </source>
</evidence>
<organism evidence="1 2">
    <name type="scientific">Pseudomonas nitroreducens</name>
    <dbReference type="NCBI Taxonomy" id="46680"/>
    <lineage>
        <taxon>Bacteria</taxon>
        <taxon>Pseudomonadati</taxon>
        <taxon>Pseudomonadota</taxon>
        <taxon>Gammaproteobacteria</taxon>
        <taxon>Pseudomonadales</taxon>
        <taxon>Pseudomonadaceae</taxon>
        <taxon>Pseudomonas</taxon>
    </lineage>
</organism>
<accession>A0ABS0KPJ2</accession>
<proteinExistence type="predicted"/>
<dbReference type="RefSeq" id="WP_083192828.1">
    <property type="nucleotide sequence ID" value="NZ_JADTFC010000050.1"/>
</dbReference>
<sequence>MNEQLTLDGQPVVQKLRVFCVDESDYYAASTYEEAIAKHAEMLGCDPDDIDNCQEVTGPLLDEQWVDEDKAPLGTLREWLAEAKGVEWLTGTE</sequence>
<dbReference type="Proteomes" id="UP000608450">
    <property type="component" value="Unassembled WGS sequence"/>
</dbReference>
<reference evidence="1 2" key="1">
    <citation type="submission" date="2020-11" db="EMBL/GenBank/DDBJ databases">
        <title>Enhanced detection system for hospital associated transmission using whole genome sequencing surveillance.</title>
        <authorList>
            <person name="Harrison L.H."/>
            <person name="Van Tyne D."/>
            <person name="Marsh J.W."/>
            <person name="Griffith M.P."/>
            <person name="Snyder D.J."/>
            <person name="Cooper V.S."/>
            <person name="Mustapha M."/>
        </authorList>
    </citation>
    <scope>NUCLEOTIDE SEQUENCE [LARGE SCALE GENOMIC DNA]</scope>
    <source>
        <strain evidence="1 2">PSA00705</strain>
    </source>
</reference>
<dbReference type="EMBL" id="JADTFC010000050">
    <property type="protein sequence ID" value="MBG6289486.1"/>
    <property type="molecule type" value="Genomic_DNA"/>
</dbReference>
<protein>
    <submittedName>
        <fullName evidence="1">Uncharacterized protein</fullName>
    </submittedName>
</protein>
<gene>
    <name evidence="1" type="ORF">I5I61_18690</name>
</gene>
<name>A0ABS0KPJ2_PSENT</name>
<evidence type="ECO:0000313" key="2">
    <source>
        <dbReference type="Proteomes" id="UP000608450"/>
    </source>
</evidence>